<reference evidence="1 2" key="1">
    <citation type="submission" date="2009-11" db="EMBL/GenBank/DDBJ databases">
        <authorList>
            <person name="Weinstock G."/>
            <person name="Sodergren E."/>
            <person name="Clifton S."/>
            <person name="Fulton L."/>
            <person name="Fulton B."/>
            <person name="Courtney L."/>
            <person name="Fronick C."/>
            <person name="Harrison M."/>
            <person name="Strong C."/>
            <person name="Farmer C."/>
            <person name="Delahaunty K."/>
            <person name="Markovic C."/>
            <person name="Hall O."/>
            <person name="Minx P."/>
            <person name="Tomlinson C."/>
            <person name="Mitreva M."/>
            <person name="Nelson J."/>
            <person name="Hou S."/>
            <person name="Wollam A."/>
            <person name="Pepin K.H."/>
            <person name="Johnson M."/>
            <person name="Bhonagiri V."/>
            <person name="Nash W.E."/>
            <person name="Warren W."/>
            <person name="Chinwalla A."/>
            <person name="Mardis E.R."/>
            <person name="Wilson R.K."/>
        </authorList>
    </citation>
    <scope>NUCLEOTIDE SEQUENCE [LARGE SCALE GENOMIC DNA]</scope>
    <source>
        <strain evidence="1 2">DSM 20093</strain>
    </source>
</reference>
<accession>D1NX08</accession>
<dbReference type="Proteomes" id="UP000003656">
    <property type="component" value="Unassembled WGS sequence"/>
</dbReference>
<sequence length="46" mass="5257">MEQKKFLSWTSFRDSPLCTTSQQIANVIIIKAVLSAPSHPREPRFP</sequence>
<proteinExistence type="predicted"/>
<organism evidence="1 2">
    <name type="scientific">Bifidobacterium gallicum DSM 20093 = LMG 11596</name>
    <dbReference type="NCBI Taxonomy" id="561180"/>
    <lineage>
        <taxon>Bacteria</taxon>
        <taxon>Bacillati</taxon>
        <taxon>Actinomycetota</taxon>
        <taxon>Actinomycetes</taxon>
        <taxon>Bifidobacteriales</taxon>
        <taxon>Bifidobacteriaceae</taxon>
        <taxon>Bifidobacterium</taxon>
    </lineage>
</organism>
<evidence type="ECO:0000313" key="1">
    <source>
        <dbReference type="EMBL" id="EFA22068.1"/>
    </source>
</evidence>
<dbReference type="EMBL" id="ABXB03000008">
    <property type="protein sequence ID" value="EFA22068.1"/>
    <property type="molecule type" value="Genomic_DNA"/>
</dbReference>
<gene>
    <name evidence="1" type="ORF">BIFGAL_04416</name>
</gene>
<dbReference type="AlphaFoldDB" id="D1NX08"/>
<name>D1NX08_9BIFI</name>
<comment type="caution">
    <text evidence="1">The sequence shown here is derived from an EMBL/GenBank/DDBJ whole genome shotgun (WGS) entry which is preliminary data.</text>
</comment>
<protein>
    <submittedName>
        <fullName evidence="1">Uncharacterized protein</fullName>
    </submittedName>
</protein>
<evidence type="ECO:0000313" key="2">
    <source>
        <dbReference type="Proteomes" id="UP000003656"/>
    </source>
</evidence>